<reference evidence="2" key="1">
    <citation type="submission" date="2022-11" db="UniProtKB">
        <authorList>
            <consortium name="WormBaseParasite"/>
        </authorList>
    </citation>
    <scope>IDENTIFICATION</scope>
</reference>
<name>A0AC35GD49_9BILA</name>
<evidence type="ECO:0000313" key="2">
    <source>
        <dbReference type="WBParaSite" id="PS1159_v2.g3876.t1"/>
    </source>
</evidence>
<dbReference type="Proteomes" id="UP000887580">
    <property type="component" value="Unplaced"/>
</dbReference>
<accession>A0AC35GD49</accession>
<proteinExistence type="predicted"/>
<protein>
    <submittedName>
        <fullName evidence="2">Uncharacterized protein</fullName>
    </submittedName>
</protein>
<evidence type="ECO:0000313" key="1">
    <source>
        <dbReference type="Proteomes" id="UP000887580"/>
    </source>
</evidence>
<dbReference type="WBParaSite" id="PS1159_v2.g3876.t1">
    <property type="protein sequence ID" value="PS1159_v2.g3876.t1"/>
    <property type="gene ID" value="PS1159_v2.g3876"/>
</dbReference>
<sequence>MGNSGYYRPIYPGQTAPLMDYYQTYQHPTQAAFYHHPRDFGGIYEYPYISRGVGGFGHYGSQMPYGYYGGNEYGYSNDQPGMFRGALDGAIKGTIAGAFGL</sequence>
<organism evidence="1 2">
    <name type="scientific">Panagrolaimus sp. PS1159</name>
    <dbReference type="NCBI Taxonomy" id="55785"/>
    <lineage>
        <taxon>Eukaryota</taxon>
        <taxon>Metazoa</taxon>
        <taxon>Ecdysozoa</taxon>
        <taxon>Nematoda</taxon>
        <taxon>Chromadorea</taxon>
        <taxon>Rhabditida</taxon>
        <taxon>Tylenchina</taxon>
        <taxon>Panagrolaimomorpha</taxon>
        <taxon>Panagrolaimoidea</taxon>
        <taxon>Panagrolaimidae</taxon>
        <taxon>Panagrolaimus</taxon>
    </lineage>
</organism>